<dbReference type="AlphaFoldDB" id="A0A7V9Z8Y4"/>
<feature type="coiled-coil region" evidence="1">
    <location>
        <begin position="6"/>
        <end position="33"/>
    </location>
</feature>
<dbReference type="Pfam" id="PF10101">
    <property type="entry name" value="DUF2339"/>
    <property type="match status" value="1"/>
</dbReference>
<name>A0A7V9Z8Y4_9BACL</name>
<dbReference type="EMBL" id="JACDUT010000010">
    <property type="protein sequence ID" value="MBA2876245.1"/>
    <property type="molecule type" value="Genomic_DNA"/>
</dbReference>
<evidence type="ECO:0000313" key="3">
    <source>
        <dbReference type="EMBL" id="MBA2876245.1"/>
    </source>
</evidence>
<dbReference type="PANTHER" id="PTHR38434">
    <property type="entry name" value="BLL2549 PROTEIN"/>
    <property type="match status" value="1"/>
</dbReference>
<dbReference type="RefSeq" id="WP_181556972.1">
    <property type="nucleotide sequence ID" value="NZ_JACDUT010000010.1"/>
</dbReference>
<keyword evidence="4" id="KW-1185">Reference proteome</keyword>
<gene>
    <name evidence="3" type="ORF">HNR31_003040</name>
</gene>
<evidence type="ECO:0000256" key="2">
    <source>
        <dbReference type="SAM" id="Phobius"/>
    </source>
</evidence>
<dbReference type="InterPro" id="IPR019286">
    <property type="entry name" value="DUF2339_TM"/>
</dbReference>
<keyword evidence="1" id="KW-0175">Coiled coil</keyword>
<proteinExistence type="predicted"/>
<keyword evidence="2" id="KW-0812">Transmembrane</keyword>
<dbReference type="Proteomes" id="UP000523087">
    <property type="component" value="Unassembled WGS sequence"/>
</dbReference>
<protein>
    <submittedName>
        <fullName evidence="3">Putative membrane protein</fullName>
    </submittedName>
</protein>
<organism evidence="3 4">
    <name type="scientific">Thermaerobacillus caldiproteolyticus</name>
    <dbReference type="NCBI Taxonomy" id="247480"/>
    <lineage>
        <taxon>Bacteria</taxon>
        <taxon>Bacillati</taxon>
        <taxon>Bacillota</taxon>
        <taxon>Bacilli</taxon>
        <taxon>Bacillales</taxon>
        <taxon>Anoxybacillaceae</taxon>
        <taxon>Thermaerobacillus</taxon>
    </lineage>
</organism>
<feature type="transmembrane region" description="Helical" evidence="2">
    <location>
        <begin position="97"/>
        <end position="116"/>
    </location>
</feature>
<comment type="caution">
    <text evidence="3">The sequence shown here is derived from an EMBL/GenBank/DDBJ whole genome shotgun (WGS) entry which is preliminary data.</text>
</comment>
<sequence length="198" mass="22372">MDQRRIEQLEQRIAFLEKEMNVLKTQVERVLQGGQEAQKVPQAQERKEIIAPVKKGRAIQFKTREGQKEVVSPPVQQKESGPIDWEYVIGRVWLPRIFIFVLLLGLVWGFTLAAAMGILTEPIRILMGFAGSGLLVWLGEKQIKKQRESLGKALLSGALSLLILTTFAMHVLYDMVPGVVAFILCWMDCRRSTIGETP</sequence>
<reference evidence="3 4" key="1">
    <citation type="submission" date="2020-07" db="EMBL/GenBank/DDBJ databases">
        <title>Genomic Encyclopedia of Type Strains, Phase IV (KMG-IV): sequencing the most valuable type-strain genomes for metagenomic binning, comparative biology and taxonomic classification.</title>
        <authorList>
            <person name="Goeker M."/>
        </authorList>
    </citation>
    <scope>NUCLEOTIDE SEQUENCE [LARGE SCALE GENOMIC DNA]</scope>
    <source>
        <strain evidence="3 4">DSM 15730</strain>
    </source>
</reference>
<evidence type="ECO:0000313" key="4">
    <source>
        <dbReference type="Proteomes" id="UP000523087"/>
    </source>
</evidence>
<evidence type="ECO:0000256" key="1">
    <source>
        <dbReference type="SAM" id="Coils"/>
    </source>
</evidence>
<dbReference type="PANTHER" id="PTHR38434:SF1">
    <property type="entry name" value="BLL2549 PROTEIN"/>
    <property type="match status" value="1"/>
</dbReference>
<keyword evidence="2" id="KW-0472">Membrane</keyword>
<accession>A0A7V9Z8Y4</accession>
<keyword evidence="2" id="KW-1133">Transmembrane helix</keyword>
<feature type="transmembrane region" description="Helical" evidence="2">
    <location>
        <begin position="150"/>
        <end position="173"/>
    </location>
</feature>
<feature type="transmembrane region" description="Helical" evidence="2">
    <location>
        <begin position="122"/>
        <end position="138"/>
    </location>
</feature>